<protein>
    <submittedName>
        <fullName evidence="2">Uncharacterized protein</fullName>
    </submittedName>
</protein>
<sequence>MANTRRTPRQQQQQQQQQQEQQHEEPSSLQATADSPPEQEQMTEQENVQSDTISNTNETDATPLSADDVLTLTQYSLQSIISPGTTTPLPDRLKQLASRVLF</sequence>
<feature type="region of interest" description="Disordered" evidence="1">
    <location>
        <begin position="1"/>
        <end position="67"/>
    </location>
</feature>
<evidence type="ECO:0000256" key="1">
    <source>
        <dbReference type="SAM" id="MobiDB-lite"/>
    </source>
</evidence>
<evidence type="ECO:0000313" key="3">
    <source>
        <dbReference type="Proteomes" id="UP000307173"/>
    </source>
</evidence>
<proteinExistence type="predicted"/>
<reference evidence="2 3" key="1">
    <citation type="journal article" date="2019" name="Front. Genet.">
        <title>Whole-Genome Sequencing of the Opportunistic Yeast Pathogen Candida inconspicua Uncovers Its Hybrid Origin.</title>
        <authorList>
            <person name="Mixao V."/>
            <person name="Hansen A.P."/>
            <person name="Saus E."/>
            <person name="Boekhout T."/>
            <person name="Lass-Florl C."/>
            <person name="Gabaldon T."/>
        </authorList>
    </citation>
    <scope>NUCLEOTIDE SEQUENCE [LARGE SCALE GENOMIC DNA]</scope>
    <source>
        <strain evidence="2 3">CBS 180</strain>
    </source>
</reference>
<comment type="caution">
    <text evidence="2">The sequence shown here is derived from an EMBL/GenBank/DDBJ whole genome shotgun (WGS) entry which is preliminary data.</text>
</comment>
<feature type="non-terminal residue" evidence="2">
    <location>
        <position position="102"/>
    </location>
</feature>
<dbReference type="Proteomes" id="UP000307173">
    <property type="component" value="Unassembled WGS sequence"/>
</dbReference>
<organism evidence="2 3">
    <name type="scientific">Pichia inconspicua</name>
    <dbReference type="NCBI Taxonomy" id="52247"/>
    <lineage>
        <taxon>Eukaryota</taxon>
        <taxon>Fungi</taxon>
        <taxon>Dikarya</taxon>
        <taxon>Ascomycota</taxon>
        <taxon>Saccharomycotina</taxon>
        <taxon>Pichiomycetes</taxon>
        <taxon>Pichiales</taxon>
        <taxon>Pichiaceae</taxon>
        <taxon>Pichia</taxon>
    </lineage>
</organism>
<feature type="compositionally biased region" description="Polar residues" evidence="1">
    <location>
        <begin position="27"/>
        <end position="62"/>
    </location>
</feature>
<dbReference type="EMBL" id="SELW01000556">
    <property type="protein sequence ID" value="TID21096.1"/>
    <property type="molecule type" value="Genomic_DNA"/>
</dbReference>
<accession>A0A4T0WYI1</accession>
<feature type="compositionally biased region" description="Low complexity" evidence="1">
    <location>
        <begin position="10"/>
        <end position="20"/>
    </location>
</feature>
<keyword evidence="3" id="KW-1185">Reference proteome</keyword>
<name>A0A4T0WYI1_9ASCO</name>
<evidence type="ECO:0000313" key="2">
    <source>
        <dbReference type="EMBL" id="TID21096.1"/>
    </source>
</evidence>
<gene>
    <name evidence="2" type="ORF">CANINC_003518</name>
</gene>
<dbReference type="AlphaFoldDB" id="A0A4T0WYI1"/>